<evidence type="ECO:0000313" key="1">
    <source>
        <dbReference type="EMBL" id="PZN81824.1"/>
    </source>
</evidence>
<proteinExistence type="predicted"/>
<comment type="caution">
    <text evidence="1">The sequence shown here is derived from an EMBL/GenBank/DDBJ whole genome shotgun (WGS) entry which is preliminary data.</text>
</comment>
<dbReference type="EMBL" id="QJPH01000252">
    <property type="protein sequence ID" value="PZN81824.1"/>
    <property type="molecule type" value="Genomic_DNA"/>
</dbReference>
<accession>A0A2W4TB42</accession>
<dbReference type="Proteomes" id="UP000249396">
    <property type="component" value="Unassembled WGS sequence"/>
</dbReference>
<organism evidence="1 2">
    <name type="scientific">Candidatus Methylumidiphilus alinenensis</name>
    <dbReference type="NCBI Taxonomy" id="2202197"/>
    <lineage>
        <taxon>Bacteria</taxon>
        <taxon>Pseudomonadati</taxon>
        <taxon>Pseudomonadota</taxon>
        <taxon>Gammaproteobacteria</taxon>
        <taxon>Methylococcales</taxon>
        <taxon>Candidatus Methylumidiphilus</taxon>
    </lineage>
</organism>
<dbReference type="AlphaFoldDB" id="A0A2W4TB42"/>
<reference evidence="1 2" key="1">
    <citation type="journal article" date="2018" name="Aquat. Microb. Ecol.">
        <title>Gammaproteobacterial methanotrophs dominate.</title>
        <authorList>
            <person name="Rissanen A.J."/>
            <person name="Saarenheimo J."/>
            <person name="Tiirola M."/>
            <person name="Peura S."/>
            <person name="Aalto S.L."/>
            <person name="Karvinen A."/>
            <person name="Nykanen H."/>
        </authorList>
    </citation>
    <scope>NUCLEOTIDE SEQUENCE [LARGE SCALE GENOMIC DNA]</scope>
    <source>
        <strain evidence="1">AMbin10</strain>
    </source>
</reference>
<protein>
    <submittedName>
        <fullName evidence="1">Uncharacterized protein</fullName>
    </submittedName>
</protein>
<name>A0A2W4TB42_9GAMM</name>
<gene>
    <name evidence="1" type="ORF">DM484_07540</name>
</gene>
<sequence>MLTDNSTLDYATLRQEGLRLLERLAGPEWTDFNEHDPGITILEQYCYALSELAYRCNFSIPDLLSSGGTNPYASLHKPSDILTSQPVTLTDLRKLAIDVEGVNNAWIEKIDQAEPKVFYDRHGLLAPLDKQKKPMASEGGEGTGPDDPKKFIQLKGGDGLEPVNLKGLYRVLIEQRLEPNTNRADISAKVKEKLLAHRPLCMDFVSVEVMKAQKIRLKANIEIGPLGNAVGILAAIHHKLNTFIAPPVPFHTLAERLAAGLHIDEIFDGPSLEHGFIDTEELQCRVRKTAVRVSDLIHEIMDVEGVLMVKQLSLSMDDVHWENWWLDLNKTETPVWDWLNSILRLERRQIEIVARNTSPPPSQTRLVLPTPKPEDLEIKAPAGRDRRVGQYYSAQHLFPALYGLGDKGLPSDSDAQRRAQVKQLKAYLLFFDQLLANEFAQLAHVGDLLGFAENPQQTYFSQWVDEPSLGLDTVWRDPKDLAKRLERMVEKPAKAPDPNQPIDIDWLRKHRFLDHLLARFAEHFTDYAQFIKPGTDLAKLARDKQDWLSQYPKLSAGRGTGYDILSCNILEDSGLEQRLRIKLGLADFYMVEHVLLRPIDADNGQQPAPLLADARCADPYSLQISFVFPKELEENNNFCRFVEQTVREETPAHLTVYLCWLDKGDRDMFWSAYKTWVVNQRKVRLNNREAAFHLRDARDRLIDLLGIGRTYPLVDLPVNYTDKVAVEEKGTVTLPFSQQGVTYELHYKDGKTALDEKEGNGDKLELITPPIKSDINFKVRANNKSKKFVLDLRAEILIKEGLNLDLQALLRKGNPDDPELGDPPTVDHGKQVEVLIKSSQSGVEYRLVREVANKGDFKTENPPINWEVIPTEPDYVVGKKGDVTLKTRNIDKDTLIRILATKQYQSNHQSIHQDNKQAKEPLKAKLPLRVKAEKSLTIEPESQLVGYKENVKLQIKKSQVCVSYQLLTRSILDNEFVREFKQPPPLLKTPNNDLWVRSPLNPTPDVKPIGKEVSGNGGDITLEIPQGILEEDSYIVVEATKTHTIQGVEANTSKVQLNQAIAILVKPATDCSLRLKAKNVTTPNAGLTKTVYIVIGGQPGVFYHFRVNDTPPRDLGLKVYFHKQGKGIQGLQVEIDFVVAGNLPTPLTEWDRLPEWHCPEDVAAEATLSILAVKAQTVAKTEFTRTVSQLLSPP</sequence>
<evidence type="ECO:0000313" key="2">
    <source>
        <dbReference type="Proteomes" id="UP000249396"/>
    </source>
</evidence>